<gene>
    <name evidence="2" type="ORF">L249_5760</name>
</gene>
<accession>A0A367KZX7</accession>
<evidence type="ECO:0000313" key="3">
    <source>
        <dbReference type="Proteomes" id="UP000253664"/>
    </source>
</evidence>
<keyword evidence="3" id="KW-1185">Reference proteome</keyword>
<feature type="chain" id="PRO_5016901497" evidence="1">
    <location>
        <begin position="26"/>
        <end position="119"/>
    </location>
</feature>
<dbReference type="EMBL" id="LKCN02000024">
    <property type="protein sequence ID" value="RCI07728.1"/>
    <property type="molecule type" value="Genomic_DNA"/>
</dbReference>
<protein>
    <submittedName>
        <fullName evidence="2">Uncharacterized protein</fullName>
    </submittedName>
</protein>
<dbReference type="OrthoDB" id="10473273at2759"/>
<keyword evidence="1" id="KW-0732">Signal</keyword>
<proteinExistence type="predicted"/>
<evidence type="ECO:0000256" key="1">
    <source>
        <dbReference type="SAM" id="SignalP"/>
    </source>
</evidence>
<name>A0A367KZX7_9HYPO</name>
<organism evidence="2 3">
    <name type="scientific">Ophiocordyceps polyrhachis-furcata BCC 54312</name>
    <dbReference type="NCBI Taxonomy" id="1330021"/>
    <lineage>
        <taxon>Eukaryota</taxon>
        <taxon>Fungi</taxon>
        <taxon>Dikarya</taxon>
        <taxon>Ascomycota</taxon>
        <taxon>Pezizomycotina</taxon>
        <taxon>Sordariomycetes</taxon>
        <taxon>Hypocreomycetidae</taxon>
        <taxon>Hypocreales</taxon>
        <taxon>Ophiocordycipitaceae</taxon>
        <taxon>Ophiocordyceps</taxon>
    </lineage>
</organism>
<dbReference type="AlphaFoldDB" id="A0A367KZX7"/>
<sequence length="119" mass="13178">MHGRFALQAFLFALCLLSYPYMSCAKPTGLEKRYLRGSGFANRGGSNSGRMNDLRPLNNGNVLNFGRFGEAVNVVIDRQRIRNTATLRDVIDASISTILRRSKTAGGKRRAALWKGTLD</sequence>
<reference evidence="2 3" key="1">
    <citation type="journal article" date="2015" name="BMC Genomics">
        <title>Insights from the genome of Ophiocordyceps polyrhachis-furcata to pathogenicity and host specificity in insect fungi.</title>
        <authorList>
            <person name="Wichadakul D."/>
            <person name="Kobmoo N."/>
            <person name="Ingsriswang S."/>
            <person name="Tangphatsornruang S."/>
            <person name="Chantasingh D."/>
            <person name="Luangsa-ard J.J."/>
            <person name="Eurwilaichitr L."/>
        </authorList>
    </citation>
    <scope>NUCLEOTIDE SEQUENCE [LARGE SCALE GENOMIC DNA]</scope>
    <source>
        <strain evidence="2 3">BCC 54312</strain>
    </source>
</reference>
<evidence type="ECO:0000313" key="2">
    <source>
        <dbReference type="EMBL" id="RCI07728.1"/>
    </source>
</evidence>
<feature type="signal peptide" evidence="1">
    <location>
        <begin position="1"/>
        <end position="25"/>
    </location>
</feature>
<comment type="caution">
    <text evidence="2">The sequence shown here is derived from an EMBL/GenBank/DDBJ whole genome shotgun (WGS) entry which is preliminary data.</text>
</comment>
<dbReference type="Proteomes" id="UP000253664">
    <property type="component" value="Unassembled WGS sequence"/>
</dbReference>